<reference evidence="2 3" key="1">
    <citation type="journal article" date="2023" name="J. Hered.">
        <title>Chromosome-level genome of the wood stork (Mycteria americana) provides insight into avian chromosome evolution.</title>
        <authorList>
            <person name="Flamio R. Jr."/>
            <person name="Ramstad K.M."/>
        </authorList>
    </citation>
    <scope>NUCLEOTIDE SEQUENCE [LARGE SCALE GENOMIC DNA]</scope>
    <source>
        <strain evidence="2">JAX WOST 10</strain>
    </source>
</reference>
<evidence type="ECO:0000313" key="3">
    <source>
        <dbReference type="Proteomes" id="UP001333110"/>
    </source>
</evidence>
<name>A0AAN7S4B2_MYCAM</name>
<feature type="region of interest" description="Disordered" evidence="1">
    <location>
        <begin position="177"/>
        <end position="207"/>
    </location>
</feature>
<proteinExistence type="predicted"/>
<evidence type="ECO:0000256" key="1">
    <source>
        <dbReference type="SAM" id="MobiDB-lite"/>
    </source>
</evidence>
<gene>
    <name evidence="2" type="ORF">QYF61_022812</name>
</gene>
<accession>A0AAN7S4B2</accession>
<evidence type="ECO:0000313" key="2">
    <source>
        <dbReference type="EMBL" id="KAK4828035.1"/>
    </source>
</evidence>
<dbReference type="AlphaFoldDB" id="A0AAN7S4B2"/>
<dbReference type="EMBL" id="JAUNZN010000002">
    <property type="protein sequence ID" value="KAK4828035.1"/>
    <property type="molecule type" value="Genomic_DNA"/>
</dbReference>
<sequence length="221" mass="24415">MFVLTGNKLKFSEILRVGCFSRNKTSCCGCDLAELGFSEGLSLVKKTVVKQVVPLQPTEDHSGAQISPLQPVEDPTLQQYHGKWRLHDDEGWKLVTSDSRTAPAPPAGLQLQSSKACLQEFQTSGKVWSKQELTSVVEDQSREHLNKLGILTSHLEYCVHCGVLRSWAPQYKRYEHTGESPAKSHKDYEGTGVPDIWGESERAGTVQPGVEKVQGGSYQCA</sequence>
<feature type="compositionally biased region" description="Basic and acidic residues" evidence="1">
    <location>
        <begin position="177"/>
        <end position="189"/>
    </location>
</feature>
<keyword evidence="3" id="KW-1185">Reference proteome</keyword>
<comment type="caution">
    <text evidence="2">The sequence shown here is derived from an EMBL/GenBank/DDBJ whole genome shotgun (WGS) entry which is preliminary data.</text>
</comment>
<organism evidence="2 3">
    <name type="scientific">Mycteria americana</name>
    <name type="common">Wood stork</name>
    <dbReference type="NCBI Taxonomy" id="33587"/>
    <lineage>
        <taxon>Eukaryota</taxon>
        <taxon>Metazoa</taxon>
        <taxon>Chordata</taxon>
        <taxon>Craniata</taxon>
        <taxon>Vertebrata</taxon>
        <taxon>Euteleostomi</taxon>
        <taxon>Archelosauria</taxon>
        <taxon>Archosauria</taxon>
        <taxon>Dinosauria</taxon>
        <taxon>Saurischia</taxon>
        <taxon>Theropoda</taxon>
        <taxon>Coelurosauria</taxon>
        <taxon>Aves</taxon>
        <taxon>Neognathae</taxon>
        <taxon>Neoaves</taxon>
        <taxon>Aequornithes</taxon>
        <taxon>Ciconiiformes</taxon>
        <taxon>Ciconiidae</taxon>
        <taxon>Mycteria</taxon>
    </lineage>
</organism>
<dbReference type="Proteomes" id="UP001333110">
    <property type="component" value="Unassembled WGS sequence"/>
</dbReference>
<protein>
    <submittedName>
        <fullName evidence="2">Uncharacterized protein</fullName>
    </submittedName>
</protein>